<dbReference type="InterPro" id="IPR006448">
    <property type="entry name" value="Phage_term_ssu_P27"/>
</dbReference>
<evidence type="ECO:0000313" key="2">
    <source>
        <dbReference type="Proteomes" id="UP001201273"/>
    </source>
</evidence>
<dbReference type="Proteomes" id="UP001201273">
    <property type="component" value="Unassembled WGS sequence"/>
</dbReference>
<dbReference type="EMBL" id="JAIMJA010000035">
    <property type="protein sequence ID" value="MCE2597211.1"/>
    <property type="molecule type" value="Genomic_DNA"/>
</dbReference>
<protein>
    <submittedName>
        <fullName evidence="1">Phage terminase small subunit P27 family</fullName>
    </submittedName>
</protein>
<dbReference type="NCBIfam" id="TIGR01558">
    <property type="entry name" value="sm_term_P27"/>
    <property type="match status" value="1"/>
</dbReference>
<organism evidence="1 2">
    <name type="scientific">Motilimonas cestriensis</name>
    <dbReference type="NCBI Taxonomy" id="2742685"/>
    <lineage>
        <taxon>Bacteria</taxon>
        <taxon>Pseudomonadati</taxon>
        <taxon>Pseudomonadota</taxon>
        <taxon>Gammaproteobacteria</taxon>
        <taxon>Alteromonadales</taxon>
        <taxon>Alteromonadales genera incertae sedis</taxon>
        <taxon>Motilimonas</taxon>
    </lineage>
</organism>
<comment type="caution">
    <text evidence="1">The sequence shown here is derived from an EMBL/GenBank/DDBJ whole genome shotgun (WGS) entry which is preliminary data.</text>
</comment>
<accession>A0ABS8WDT1</accession>
<name>A0ABS8WDT1_9GAMM</name>
<sequence length="143" mass="15398">MTRAAGGGRKTGVNVATAPAKELLTRVKPPEQLRDENAIAIWKDRAKILADRKMLTAAVLPMLIAWCNSFSLMIEADTMITDEGLLSFSDKGGAKKHPALTARSEAVNQMARLGSLLGFDPMSYQRLAGGGNDDEGGNEFDDF</sequence>
<dbReference type="RefSeq" id="WP_233054964.1">
    <property type="nucleotide sequence ID" value="NZ_JAIMJA010000035.1"/>
</dbReference>
<reference evidence="1 2" key="1">
    <citation type="journal article" date="2022" name="Environ. Microbiol. Rep.">
        <title>Eco-phylogenetic analyses reveal divergent evolution of vitamin B12 metabolism in the marine bacterial family 'Psychromonadaceae'.</title>
        <authorList>
            <person name="Jin X."/>
            <person name="Yang Y."/>
            <person name="Cao H."/>
            <person name="Gao B."/>
            <person name="Zhao Z."/>
        </authorList>
    </citation>
    <scope>NUCLEOTIDE SEQUENCE [LARGE SCALE GENOMIC DNA]</scope>
    <source>
        <strain evidence="1 2">MKS20</strain>
    </source>
</reference>
<keyword evidence="2" id="KW-1185">Reference proteome</keyword>
<gene>
    <name evidence="1" type="ORF">K6Y31_20770</name>
</gene>
<dbReference type="Pfam" id="PF05119">
    <property type="entry name" value="Terminase_4"/>
    <property type="match status" value="1"/>
</dbReference>
<evidence type="ECO:0000313" key="1">
    <source>
        <dbReference type="EMBL" id="MCE2597211.1"/>
    </source>
</evidence>
<proteinExistence type="predicted"/>